<evidence type="ECO:0000256" key="9">
    <source>
        <dbReference type="SAM" id="MobiDB-lite"/>
    </source>
</evidence>
<feature type="compositionally biased region" description="Acidic residues" evidence="9">
    <location>
        <begin position="364"/>
        <end position="373"/>
    </location>
</feature>
<dbReference type="Pfam" id="PF03810">
    <property type="entry name" value="IBN_N"/>
    <property type="match status" value="1"/>
</dbReference>
<keyword evidence="3" id="KW-0813">Transport</keyword>
<dbReference type="PROSITE" id="PS50166">
    <property type="entry name" value="IMPORTIN_B_NT"/>
    <property type="match status" value="1"/>
</dbReference>
<comment type="subcellular location">
    <subcellularLocation>
        <location evidence="2">Cytoplasm</location>
    </subcellularLocation>
    <subcellularLocation>
        <location evidence="1">Nucleus</location>
    </subcellularLocation>
</comment>
<accession>A0A060TB71</accession>
<dbReference type="PANTHER" id="PTHR10527">
    <property type="entry name" value="IMPORTIN BETA"/>
    <property type="match status" value="1"/>
</dbReference>
<evidence type="ECO:0000256" key="4">
    <source>
        <dbReference type="ARBA" id="ARBA00022490"/>
    </source>
</evidence>
<evidence type="ECO:0000313" key="11">
    <source>
        <dbReference type="EMBL" id="CDP38350.1"/>
    </source>
</evidence>
<dbReference type="AlphaFoldDB" id="A0A060TB71"/>
<keyword evidence="4" id="KW-0963">Cytoplasm</keyword>
<dbReference type="GO" id="GO:0031267">
    <property type="term" value="F:small GTPase binding"/>
    <property type="evidence" value="ECO:0007669"/>
    <property type="project" value="InterPro"/>
</dbReference>
<dbReference type="InterPro" id="IPR057672">
    <property type="entry name" value="TPR_IPO4/5"/>
</dbReference>
<proteinExistence type="inferred from homology"/>
<dbReference type="Gene3D" id="1.25.10.10">
    <property type="entry name" value="Leucine-rich Repeat Variant"/>
    <property type="match status" value="1"/>
</dbReference>
<organism evidence="11">
    <name type="scientific">Blastobotrys adeninivorans</name>
    <name type="common">Yeast</name>
    <name type="synonym">Arxula adeninivorans</name>
    <dbReference type="NCBI Taxonomy" id="409370"/>
    <lineage>
        <taxon>Eukaryota</taxon>
        <taxon>Fungi</taxon>
        <taxon>Dikarya</taxon>
        <taxon>Ascomycota</taxon>
        <taxon>Saccharomycotina</taxon>
        <taxon>Dipodascomycetes</taxon>
        <taxon>Dipodascales</taxon>
        <taxon>Trichomonascaceae</taxon>
        <taxon>Blastobotrys</taxon>
    </lineage>
</organism>
<gene>
    <name evidence="11" type="ORF">GNLVRS02_ARAD1D32714g</name>
</gene>
<dbReference type="EMBL" id="HG937694">
    <property type="protein sequence ID" value="CDP38350.1"/>
    <property type="molecule type" value="Genomic_DNA"/>
</dbReference>
<reference evidence="11" key="2">
    <citation type="submission" date="2014-06" db="EMBL/GenBank/DDBJ databases">
        <title>The complete genome of Blastobotrys (Arxula) adeninivorans LS3 - a yeast of biotechnological interest.</title>
        <authorList>
            <person name="Kunze G."/>
            <person name="Gaillardin C."/>
            <person name="Czernicka M."/>
            <person name="Durrens P."/>
            <person name="Martin T."/>
            <person name="Boer E."/>
            <person name="Gabaldon T."/>
            <person name="Cruz J."/>
            <person name="Talla E."/>
            <person name="Marck C."/>
            <person name="Goffeau A."/>
            <person name="Barbe V."/>
            <person name="Baret P."/>
            <person name="Baronian K."/>
            <person name="Beier S."/>
            <person name="Bleykasten C."/>
            <person name="Bode R."/>
            <person name="Casaregola S."/>
            <person name="Despons L."/>
            <person name="Fairhead C."/>
            <person name="Giersberg M."/>
            <person name="Gierski P."/>
            <person name="Hahnel U."/>
            <person name="Hartmann A."/>
            <person name="Jankowska D."/>
            <person name="Jubin C."/>
            <person name="Jung P."/>
            <person name="Lafontaine I."/>
            <person name="Leh-Louis V."/>
            <person name="Lemaire M."/>
            <person name="Marcet-Houben M."/>
            <person name="Mascher M."/>
            <person name="Morel G."/>
            <person name="Richard G.-F."/>
            <person name="Riechen J."/>
            <person name="Sacerdot C."/>
            <person name="Sarkar A."/>
            <person name="Savel G."/>
            <person name="Schacherer J."/>
            <person name="Sherman D."/>
            <person name="Straub M.-L."/>
            <person name="Stein N."/>
            <person name="Thierry A."/>
            <person name="Trautwein-Schult A."/>
            <person name="Westhof E."/>
            <person name="Worch S."/>
            <person name="Dujon B."/>
            <person name="Souciet J.-L."/>
            <person name="Wincker P."/>
            <person name="Scholz U."/>
            <person name="Neuveglise N."/>
        </authorList>
    </citation>
    <scope>NUCLEOTIDE SEQUENCE</scope>
    <source>
        <strain evidence="11">LS3</strain>
    </source>
</reference>
<protein>
    <submittedName>
        <fullName evidence="11">ARAD1D32714p</fullName>
    </submittedName>
</protein>
<evidence type="ECO:0000259" key="10">
    <source>
        <dbReference type="PROSITE" id="PS50166"/>
    </source>
</evidence>
<name>A0A060TB71_BLAAD</name>
<comment type="similarity">
    <text evidence="8">Belongs to the importin beta family. Importin beta-2 subfamily.</text>
</comment>
<evidence type="ECO:0000256" key="7">
    <source>
        <dbReference type="ARBA" id="ARBA00023242"/>
    </source>
</evidence>
<evidence type="ECO:0000256" key="8">
    <source>
        <dbReference type="ARBA" id="ARBA00038423"/>
    </source>
</evidence>
<evidence type="ECO:0000256" key="6">
    <source>
        <dbReference type="ARBA" id="ARBA00022927"/>
    </source>
</evidence>
<sequence length="909" mass="101297">MSQWTPQQESVVQLAQVLEQSTSANNQVRAQAKQALEDARRQPDLDNYLTYLLITAGNDAQPNLRASAGILLKNNIREGYLSMPEATKEYIKSQIVQGLVDQWPIIRNVSGTVITTILSSGGVSSWPSILGDLMNMAESSDARASESAMSTLGKVCEDSAQDLDREINGERPLNYMIPKFLQFTKSPSPKVRSRAVFCLVQFVIVQSQAALAHLDDFLGSLFELATDSDADTRRNVCTAFVNILEVRPDKLLPHLEGVINYSLHCIKDEDEQIASEGCEFILGLAESNAIDQNIVKPFLPKIIPVILSTMVYSEMDRQILEGMDEDDQAVEDRPEDIRPVMVKSKEAHSTEKKDVASENKASQDDDDDDDDLDEDLELGLAEWNLRKCSAAALDVFATPFPDVVLETAMPYLKENVVSPEWYVREAAILAFGAVAEGCLSLVSPQLDSLVPFLVERLNDDHAPVRQISCWTLGRYSRWIVESQSTRGNEIFVPVLQGLLKCCLDRNKKVQESGCSAFATFTEHAGDALVPYLEAILMHIRMCFKKYKAKNLMILYDAVQTLTDRVSTALCEEKYINLLLPPLIEKWGQLQDDDRDLWPLLECMSSVTATLGEFFAPYAPPVFERSVRILHNNLIQDQHYQVDPNSVDPPEKDFIITSLDLLDGLVQGLGGATSELISQTQPPLVEMMNVCFTDEVYEVRQSAFALLGDMSMLTFDQIRPHFDHLIRACMAQIDGSDHLASAVCNNATWSVGEMTLQADRQMLEPHAQELLERLVRLLKSHAVATVLENAAIALGRLGKPMPDVIAPHLPMFIDEWCKHIQNVEETEEKDSAVQGMCQIVGANPSGLSNPDSLIKFIETVALYMEPSHELAMLIAKVLEGYKGYVKDWDSVVMSKLSQFAAASLRERYGI</sequence>
<dbReference type="SUPFAM" id="SSF48371">
    <property type="entry name" value="ARM repeat"/>
    <property type="match status" value="1"/>
</dbReference>
<dbReference type="GO" id="GO:0031981">
    <property type="term" value="C:nuclear lumen"/>
    <property type="evidence" value="ECO:0007669"/>
    <property type="project" value="UniProtKB-ARBA"/>
</dbReference>
<evidence type="ECO:0000256" key="3">
    <source>
        <dbReference type="ARBA" id="ARBA00022448"/>
    </source>
</evidence>
<keyword evidence="5" id="KW-0677">Repeat</keyword>
<dbReference type="FunFam" id="1.25.10.10:FF:000028">
    <property type="entry name" value="Transportin-1 isoform 1"/>
    <property type="match status" value="1"/>
</dbReference>
<dbReference type="Pfam" id="PF13513">
    <property type="entry name" value="HEAT_EZ"/>
    <property type="match status" value="1"/>
</dbReference>
<dbReference type="InterPro" id="IPR016024">
    <property type="entry name" value="ARM-type_fold"/>
</dbReference>
<dbReference type="Pfam" id="PF25780">
    <property type="entry name" value="TPR_IPO5"/>
    <property type="match status" value="1"/>
</dbReference>
<dbReference type="SMART" id="SM00913">
    <property type="entry name" value="IBN_N"/>
    <property type="match status" value="1"/>
</dbReference>
<feature type="compositionally biased region" description="Basic and acidic residues" evidence="9">
    <location>
        <begin position="330"/>
        <end position="363"/>
    </location>
</feature>
<evidence type="ECO:0000256" key="2">
    <source>
        <dbReference type="ARBA" id="ARBA00004496"/>
    </source>
</evidence>
<evidence type="ECO:0000256" key="1">
    <source>
        <dbReference type="ARBA" id="ARBA00004123"/>
    </source>
</evidence>
<dbReference type="GO" id="GO:0005737">
    <property type="term" value="C:cytoplasm"/>
    <property type="evidence" value="ECO:0007669"/>
    <property type="project" value="UniProtKB-SubCell"/>
</dbReference>
<feature type="region of interest" description="Disordered" evidence="9">
    <location>
        <begin position="323"/>
        <end position="373"/>
    </location>
</feature>
<keyword evidence="6" id="KW-0653">Protein transport</keyword>
<evidence type="ECO:0000256" key="5">
    <source>
        <dbReference type="ARBA" id="ARBA00022737"/>
    </source>
</evidence>
<feature type="domain" description="Importin N-terminal" evidence="10">
    <location>
        <begin position="32"/>
        <end position="101"/>
    </location>
</feature>
<reference evidence="11" key="1">
    <citation type="submission" date="2014-02" db="EMBL/GenBank/DDBJ databases">
        <authorList>
            <person name="Genoscope - CEA"/>
        </authorList>
    </citation>
    <scope>NUCLEOTIDE SEQUENCE</scope>
    <source>
        <strain evidence="11">LS3</strain>
    </source>
</reference>
<dbReference type="PhylomeDB" id="A0A060TB71"/>
<dbReference type="InterPro" id="IPR040122">
    <property type="entry name" value="Importin_beta"/>
</dbReference>
<dbReference type="InterPro" id="IPR001494">
    <property type="entry name" value="Importin-beta_N"/>
</dbReference>
<dbReference type="GO" id="GO:0006606">
    <property type="term" value="P:protein import into nucleus"/>
    <property type="evidence" value="ECO:0007669"/>
    <property type="project" value="InterPro"/>
</dbReference>
<keyword evidence="7" id="KW-0539">Nucleus</keyword>
<dbReference type="InterPro" id="IPR011989">
    <property type="entry name" value="ARM-like"/>
</dbReference>